<dbReference type="InterPro" id="IPR056823">
    <property type="entry name" value="TEN-like_YD-shell"/>
</dbReference>
<dbReference type="PRINTS" id="PR00394">
    <property type="entry name" value="RHSPROTEIN"/>
</dbReference>
<gene>
    <name evidence="3" type="ORF">AAG747_28855</name>
</gene>
<reference evidence="3 4" key="1">
    <citation type="submission" date="2024-04" db="EMBL/GenBank/DDBJ databases">
        <title>Novel genus in family Flammeovirgaceae.</title>
        <authorList>
            <person name="Nguyen T.H."/>
            <person name="Vuong T.Q."/>
            <person name="Le H."/>
            <person name="Kim S.-G."/>
        </authorList>
    </citation>
    <scope>NUCLEOTIDE SEQUENCE [LARGE SCALE GENOMIC DNA]</scope>
    <source>
        <strain evidence="3 4">JCM 23209</strain>
    </source>
</reference>
<evidence type="ECO:0000259" key="2">
    <source>
        <dbReference type="Pfam" id="PF25023"/>
    </source>
</evidence>
<organism evidence="3 4">
    <name type="scientific">Rapidithrix thailandica</name>
    <dbReference type="NCBI Taxonomy" id="413964"/>
    <lineage>
        <taxon>Bacteria</taxon>
        <taxon>Pseudomonadati</taxon>
        <taxon>Bacteroidota</taxon>
        <taxon>Cytophagia</taxon>
        <taxon>Cytophagales</taxon>
        <taxon>Flammeovirgaceae</taxon>
        <taxon>Rapidithrix</taxon>
    </lineage>
</organism>
<keyword evidence="1" id="KW-0677">Repeat</keyword>
<evidence type="ECO:0000313" key="3">
    <source>
        <dbReference type="EMBL" id="MEN7551959.1"/>
    </source>
</evidence>
<dbReference type="PANTHER" id="PTHR32305">
    <property type="match status" value="1"/>
</dbReference>
<dbReference type="AlphaFoldDB" id="A0AAW9SI43"/>
<evidence type="ECO:0000256" key="1">
    <source>
        <dbReference type="ARBA" id="ARBA00022737"/>
    </source>
</evidence>
<dbReference type="Proteomes" id="UP001403385">
    <property type="component" value="Unassembled WGS sequence"/>
</dbReference>
<comment type="caution">
    <text evidence="3">The sequence shown here is derived from an EMBL/GenBank/DDBJ whole genome shotgun (WGS) entry which is preliminary data.</text>
</comment>
<dbReference type="PANTHER" id="PTHR32305:SF15">
    <property type="entry name" value="PROTEIN RHSA-RELATED"/>
    <property type="match status" value="1"/>
</dbReference>
<protein>
    <submittedName>
        <fullName evidence="3">RHS repeat-associated core domain-containing protein</fullName>
    </submittedName>
</protein>
<name>A0AAW9SI43_9BACT</name>
<dbReference type="NCBIfam" id="TIGR03696">
    <property type="entry name" value="Rhs_assc_core"/>
    <property type="match status" value="1"/>
</dbReference>
<accession>A0AAW9SI43</accession>
<sequence>MDVLGVNPLDIHFFSNKSSQNKVGALPNLITWVFDEGSFVPSAKIVEGEPYSIVSDYLGTPCLMYNSIGNLVWQAELDIYGKIRTLAKGSIQDCPFRYQGQYEDAETGLYYNHFRYYSPESGTYISQDPIRLQSGEPNFYRYVFDVNTWVDPFGLSTVYLREKEVYAGKAKHNAATRYGNKTVATDIFTGIPDTDTTQGVEQITYERMKKMEATEELNQLINIKKPVDMSNNKKIYRRTLGRNG</sequence>
<feature type="domain" description="Teneurin-like YD-shell" evidence="2">
    <location>
        <begin position="29"/>
        <end position="128"/>
    </location>
</feature>
<evidence type="ECO:0000313" key="4">
    <source>
        <dbReference type="Proteomes" id="UP001403385"/>
    </source>
</evidence>
<dbReference type="InterPro" id="IPR022385">
    <property type="entry name" value="Rhs_assc_core"/>
</dbReference>
<dbReference type="Gene3D" id="2.180.10.10">
    <property type="entry name" value="RHS repeat-associated core"/>
    <property type="match status" value="1"/>
</dbReference>
<dbReference type="Pfam" id="PF25023">
    <property type="entry name" value="TEN_YD-shell"/>
    <property type="match status" value="1"/>
</dbReference>
<dbReference type="EMBL" id="JBDKWZ010000031">
    <property type="protein sequence ID" value="MEN7551959.1"/>
    <property type="molecule type" value="Genomic_DNA"/>
</dbReference>
<dbReference type="InterPro" id="IPR050708">
    <property type="entry name" value="T6SS_VgrG/RHS"/>
</dbReference>
<proteinExistence type="predicted"/>
<keyword evidence="4" id="KW-1185">Reference proteome</keyword>
<dbReference type="RefSeq" id="WP_346824737.1">
    <property type="nucleotide sequence ID" value="NZ_JBDKWZ010000031.1"/>
</dbReference>